<feature type="compositionally biased region" description="Low complexity" evidence="6">
    <location>
        <begin position="636"/>
        <end position="647"/>
    </location>
</feature>
<keyword evidence="10" id="KW-1185">Reference proteome</keyword>
<evidence type="ECO:0000313" key="9">
    <source>
        <dbReference type="EMBL" id="ORZ06379.1"/>
    </source>
</evidence>
<dbReference type="PROSITE" id="PS51192">
    <property type="entry name" value="HELICASE_ATP_BIND_1"/>
    <property type="match status" value="1"/>
</dbReference>
<dbReference type="EMBL" id="MCFF01000046">
    <property type="protein sequence ID" value="ORZ06379.1"/>
    <property type="molecule type" value="Genomic_DNA"/>
</dbReference>
<feature type="region of interest" description="Disordered" evidence="6">
    <location>
        <begin position="590"/>
        <end position="687"/>
    </location>
</feature>
<evidence type="ECO:0000256" key="1">
    <source>
        <dbReference type="ARBA" id="ARBA00022741"/>
    </source>
</evidence>
<feature type="compositionally biased region" description="Low complexity" evidence="6">
    <location>
        <begin position="245"/>
        <end position="261"/>
    </location>
</feature>
<dbReference type="Gene3D" id="3.40.50.300">
    <property type="entry name" value="P-loop containing nucleotide triphosphate hydrolases"/>
    <property type="match status" value="2"/>
</dbReference>
<comment type="caution">
    <text evidence="9">The sequence shown here is derived from an EMBL/GenBank/DDBJ whole genome shotgun (WGS) entry which is preliminary data.</text>
</comment>
<comment type="similarity">
    <text evidence="5">Belongs to the DEAD box helicase family.</text>
</comment>
<protein>
    <recommendedName>
        <fullName evidence="5">ATP-dependent RNA helicase</fullName>
        <ecNumber evidence="5">3.6.4.13</ecNumber>
    </recommendedName>
</protein>
<dbReference type="InterPro" id="IPR014001">
    <property type="entry name" value="Helicase_ATP-bd"/>
</dbReference>
<feature type="compositionally biased region" description="Basic and acidic residues" evidence="6">
    <location>
        <begin position="62"/>
        <end position="76"/>
    </location>
</feature>
<comment type="domain">
    <text evidence="5">The Q motif is unique to and characteristic of the DEAD box family of RNA helicases and controls ATP binding and hydrolysis.</text>
</comment>
<dbReference type="RefSeq" id="XP_021877542.1">
    <property type="nucleotide sequence ID" value="XM_022025474.1"/>
</dbReference>
<dbReference type="PROSITE" id="PS51194">
    <property type="entry name" value="HELICASE_CTER"/>
    <property type="match status" value="1"/>
</dbReference>
<feature type="compositionally biased region" description="Polar residues" evidence="6">
    <location>
        <begin position="300"/>
        <end position="309"/>
    </location>
</feature>
<dbReference type="Proteomes" id="UP000193648">
    <property type="component" value="Unassembled WGS sequence"/>
</dbReference>
<dbReference type="GO" id="GO:0003724">
    <property type="term" value="F:RNA helicase activity"/>
    <property type="evidence" value="ECO:0007669"/>
    <property type="project" value="UniProtKB-EC"/>
</dbReference>
<proteinExistence type="inferred from homology"/>
<dbReference type="InterPro" id="IPR001650">
    <property type="entry name" value="Helicase_C-like"/>
</dbReference>
<reference evidence="9 10" key="1">
    <citation type="submission" date="2016-07" db="EMBL/GenBank/DDBJ databases">
        <title>Pervasive Adenine N6-methylation of Active Genes in Fungi.</title>
        <authorList>
            <consortium name="DOE Joint Genome Institute"/>
            <person name="Mondo S.J."/>
            <person name="Dannebaum R.O."/>
            <person name="Kuo R.C."/>
            <person name="Labutti K."/>
            <person name="Haridas S."/>
            <person name="Kuo A."/>
            <person name="Salamov A."/>
            <person name="Ahrendt S.R."/>
            <person name="Lipzen A."/>
            <person name="Sullivan W."/>
            <person name="Andreopoulos W.B."/>
            <person name="Clum A."/>
            <person name="Lindquist E."/>
            <person name="Daum C."/>
            <person name="Ramamoorthy G.K."/>
            <person name="Gryganskyi A."/>
            <person name="Culley D."/>
            <person name="Magnuson J.K."/>
            <person name="James T.Y."/>
            <person name="O'Malley M.A."/>
            <person name="Stajich J.E."/>
            <person name="Spatafora J.W."/>
            <person name="Visel A."/>
            <person name="Grigoriev I.V."/>
        </authorList>
    </citation>
    <scope>NUCLEOTIDE SEQUENCE [LARGE SCALE GENOMIC DNA]</scope>
    <source>
        <strain evidence="9 10">NRRL 3116</strain>
    </source>
</reference>
<feature type="compositionally biased region" description="Polar residues" evidence="6">
    <location>
        <begin position="273"/>
        <end position="287"/>
    </location>
</feature>
<sequence>MSRPTLAELSISLNHVQSLLKQITDEVKVLSDGIAVLVEQEEAEDLEEELNYLDVDPWSNVSDKDKNAAKAARQDSIRSLLQRKPSTVKDETKALARILSQKKSGTGSGTGTGVSNGKDSEKQQQQKQQSSLTPPSRPNSSLHDQAIEEDSTSSEGSLSYQRGRSGTPLPVEGDKQELESGSDLTAATLEAERVPHTITVQTTPTPTRFSIAITKPATPQSPSTPVLSTSTSHSSILSALNTYTSSTTTTTTTSTTTNNGTHNVPPPFWRSATAPNVNEGSRPNSVLGNPADGYSARGISVQNVPQRRSLQPEPRSASDLQIIGQGNGSVKDRYTQALRSNSQGVILHPSVGKDSLKSVFTINSPKPMVASQVERIESADCFSKLGLVPELLRGIYAYGLKMPSILQQRGIPMIMTRHDVLTQAKPEVAKTLTYAIPLLNFLTLPATSIHPQLLILCSNHDLCLHVQRVLLALARFMPTISCLICAEGTNATLSLGTMSTTQLNLAGHSTTSKNGFISRGSQPSDSPQVIAAHVVIGTPNKVLNLIKTKQISISALKVMVLENADILLAPPLKDATVSLLSMVRDPSANTNGGAATTGHGQDLLLSPPNSGPTSPVSAAVAALNGRSPGGGGSGSSPGSVRFSGSFGDSDSRPRSLPGASGSSYNSGSSSSLRSSPSPPPPTPAINQPQLLFFSTDVPSHVLDYVAQYMTQPTKALVKGHELALKGILQYFKYMTVDNEEWQLSLLFDLLEDSGANRAVVFCNSDESIERVIRKIREHKGFAIGIYSDMDMTARKAAISRFRGSAPPCYLIMSDESSKDLETVGVPLVVSFEMPSVGNYIPRVKWIDRAKGKVGAKVTLVDGHKGEGQALRAIQQQYRTTIDDLPTNLAEFIVN</sequence>
<dbReference type="SUPFAM" id="SSF52540">
    <property type="entry name" value="P-loop containing nucleoside triphosphate hydrolases"/>
    <property type="match status" value="2"/>
</dbReference>
<evidence type="ECO:0000256" key="4">
    <source>
        <dbReference type="ARBA" id="ARBA00022884"/>
    </source>
</evidence>
<accession>A0A1Y2GE07</accession>
<evidence type="ECO:0000256" key="2">
    <source>
        <dbReference type="ARBA" id="ARBA00022801"/>
    </source>
</evidence>
<name>A0A1Y2GE07_9FUNG</name>
<dbReference type="GO" id="GO:0003723">
    <property type="term" value="F:RNA binding"/>
    <property type="evidence" value="ECO:0007669"/>
    <property type="project" value="UniProtKB-UniRule"/>
</dbReference>
<evidence type="ECO:0000256" key="5">
    <source>
        <dbReference type="RuleBase" id="RU365068"/>
    </source>
</evidence>
<dbReference type="InterPro" id="IPR027417">
    <property type="entry name" value="P-loop_NTPase"/>
</dbReference>
<dbReference type="InParanoid" id="A0A1Y2GE07"/>
<dbReference type="PANTHER" id="PTHR24031">
    <property type="entry name" value="RNA HELICASE"/>
    <property type="match status" value="1"/>
</dbReference>
<keyword evidence="1 5" id="KW-0547">Nucleotide-binding</keyword>
<feature type="domain" description="Helicase C-terminal" evidence="8">
    <location>
        <begin position="742"/>
        <end position="892"/>
    </location>
</feature>
<feature type="region of interest" description="Disordered" evidence="6">
    <location>
        <begin position="57"/>
        <end position="208"/>
    </location>
</feature>
<keyword evidence="2 5" id="KW-0378">Hydrolase</keyword>
<dbReference type="GeneID" id="33567318"/>
<evidence type="ECO:0000256" key="6">
    <source>
        <dbReference type="SAM" id="MobiDB-lite"/>
    </source>
</evidence>
<dbReference type="AlphaFoldDB" id="A0A1Y2GE07"/>
<feature type="domain" description="Helicase ATP-binding" evidence="7">
    <location>
        <begin position="411"/>
        <end position="581"/>
    </location>
</feature>
<organism evidence="9 10">
    <name type="scientific">Lobosporangium transversale</name>
    <dbReference type="NCBI Taxonomy" id="64571"/>
    <lineage>
        <taxon>Eukaryota</taxon>
        <taxon>Fungi</taxon>
        <taxon>Fungi incertae sedis</taxon>
        <taxon>Mucoromycota</taxon>
        <taxon>Mortierellomycotina</taxon>
        <taxon>Mortierellomycetes</taxon>
        <taxon>Mortierellales</taxon>
        <taxon>Mortierellaceae</taxon>
        <taxon>Lobosporangium</taxon>
    </lineage>
</organism>
<feature type="compositionally biased region" description="Polar residues" evidence="6">
    <location>
        <begin position="607"/>
        <end position="616"/>
    </location>
</feature>
<keyword evidence="5" id="KW-0347">Helicase</keyword>
<dbReference type="GO" id="GO:0016787">
    <property type="term" value="F:hydrolase activity"/>
    <property type="evidence" value="ECO:0007669"/>
    <property type="project" value="UniProtKB-KW"/>
</dbReference>
<dbReference type="GO" id="GO:0005524">
    <property type="term" value="F:ATP binding"/>
    <property type="evidence" value="ECO:0007669"/>
    <property type="project" value="UniProtKB-UniRule"/>
</dbReference>
<feature type="compositionally biased region" description="Polar residues" evidence="6">
    <location>
        <begin position="153"/>
        <end position="164"/>
    </location>
</feature>
<evidence type="ECO:0000313" key="10">
    <source>
        <dbReference type="Proteomes" id="UP000193648"/>
    </source>
</evidence>
<dbReference type="InterPro" id="IPR011545">
    <property type="entry name" value="DEAD/DEAH_box_helicase_dom"/>
</dbReference>
<keyword evidence="4 5" id="KW-0694">RNA-binding</keyword>
<dbReference type="Pfam" id="PF00270">
    <property type="entry name" value="DEAD"/>
    <property type="match status" value="1"/>
</dbReference>
<evidence type="ECO:0000256" key="3">
    <source>
        <dbReference type="ARBA" id="ARBA00022840"/>
    </source>
</evidence>
<gene>
    <name evidence="9" type="ORF">BCR41DRAFT_361164</name>
</gene>
<dbReference type="STRING" id="64571.A0A1Y2GE07"/>
<comment type="function">
    <text evidence="5">RNA helicase.</text>
</comment>
<evidence type="ECO:0000259" key="7">
    <source>
        <dbReference type="PROSITE" id="PS51192"/>
    </source>
</evidence>
<evidence type="ECO:0000259" key="8">
    <source>
        <dbReference type="PROSITE" id="PS51194"/>
    </source>
</evidence>
<dbReference type="EC" id="3.6.4.13" evidence="5"/>
<feature type="compositionally biased region" description="Low complexity" evidence="6">
    <location>
        <begin position="657"/>
        <end position="675"/>
    </location>
</feature>
<feature type="compositionally biased region" description="Low complexity" evidence="6">
    <location>
        <begin position="196"/>
        <end position="207"/>
    </location>
</feature>
<comment type="catalytic activity">
    <reaction evidence="5">
        <text>ATP + H2O = ADP + phosphate + H(+)</text>
        <dbReference type="Rhea" id="RHEA:13065"/>
        <dbReference type="ChEBI" id="CHEBI:15377"/>
        <dbReference type="ChEBI" id="CHEBI:15378"/>
        <dbReference type="ChEBI" id="CHEBI:30616"/>
        <dbReference type="ChEBI" id="CHEBI:43474"/>
        <dbReference type="ChEBI" id="CHEBI:456216"/>
        <dbReference type="EC" id="3.6.4.13"/>
    </reaction>
</comment>
<dbReference type="OrthoDB" id="2418666at2759"/>
<keyword evidence="3 5" id="KW-0067">ATP-binding</keyword>
<feature type="region of interest" description="Disordered" evidence="6">
    <location>
        <begin position="245"/>
        <end position="326"/>
    </location>
</feature>
<feature type="compositionally biased region" description="Polar residues" evidence="6">
    <location>
        <begin position="130"/>
        <end position="143"/>
    </location>
</feature>